<reference evidence="2 3" key="1">
    <citation type="journal article" date="2023" name="Plants (Basel)">
        <title>Bridging the Gap: Combining Genomics and Transcriptomics Approaches to Understand Stylosanthes scabra, an Orphan Legume from the Brazilian Caatinga.</title>
        <authorList>
            <person name="Ferreira-Neto J.R.C."/>
            <person name="da Silva M.D."/>
            <person name="Binneck E."/>
            <person name="de Melo N.F."/>
            <person name="da Silva R.H."/>
            <person name="de Melo A.L.T.M."/>
            <person name="Pandolfi V."/>
            <person name="Bustamante F.O."/>
            <person name="Brasileiro-Vidal A.C."/>
            <person name="Benko-Iseppon A.M."/>
        </authorList>
    </citation>
    <scope>NUCLEOTIDE SEQUENCE [LARGE SCALE GENOMIC DNA]</scope>
    <source>
        <tissue evidence="2">Leaves</tissue>
    </source>
</reference>
<protein>
    <submittedName>
        <fullName evidence="2">Uncharacterized protein</fullName>
    </submittedName>
</protein>
<dbReference type="Proteomes" id="UP001341840">
    <property type="component" value="Unassembled WGS sequence"/>
</dbReference>
<dbReference type="EMBL" id="JASCZI010271868">
    <property type="protein sequence ID" value="MED6216047.1"/>
    <property type="molecule type" value="Genomic_DNA"/>
</dbReference>
<gene>
    <name evidence="2" type="ORF">PIB30_004078</name>
</gene>
<accession>A0ABU6Z099</accession>
<evidence type="ECO:0000256" key="1">
    <source>
        <dbReference type="SAM" id="MobiDB-lite"/>
    </source>
</evidence>
<sequence>MSEPIVDEVLRPDDFDNEPMFIEGDSDDDNGPVPSQQGGESNSDTQGSHGSSTQADFEVGQTFPSKEVVVIAVKNYSVHVELSIE</sequence>
<keyword evidence="3" id="KW-1185">Reference proteome</keyword>
<evidence type="ECO:0000313" key="3">
    <source>
        <dbReference type="Proteomes" id="UP001341840"/>
    </source>
</evidence>
<organism evidence="2 3">
    <name type="scientific">Stylosanthes scabra</name>
    <dbReference type="NCBI Taxonomy" id="79078"/>
    <lineage>
        <taxon>Eukaryota</taxon>
        <taxon>Viridiplantae</taxon>
        <taxon>Streptophyta</taxon>
        <taxon>Embryophyta</taxon>
        <taxon>Tracheophyta</taxon>
        <taxon>Spermatophyta</taxon>
        <taxon>Magnoliopsida</taxon>
        <taxon>eudicotyledons</taxon>
        <taxon>Gunneridae</taxon>
        <taxon>Pentapetalae</taxon>
        <taxon>rosids</taxon>
        <taxon>fabids</taxon>
        <taxon>Fabales</taxon>
        <taxon>Fabaceae</taxon>
        <taxon>Papilionoideae</taxon>
        <taxon>50 kb inversion clade</taxon>
        <taxon>dalbergioids sensu lato</taxon>
        <taxon>Dalbergieae</taxon>
        <taxon>Pterocarpus clade</taxon>
        <taxon>Stylosanthes</taxon>
    </lineage>
</organism>
<evidence type="ECO:0000313" key="2">
    <source>
        <dbReference type="EMBL" id="MED6216047.1"/>
    </source>
</evidence>
<feature type="region of interest" description="Disordered" evidence="1">
    <location>
        <begin position="1"/>
        <end position="61"/>
    </location>
</feature>
<name>A0ABU6Z099_9FABA</name>
<comment type="caution">
    <text evidence="2">The sequence shown here is derived from an EMBL/GenBank/DDBJ whole genome shotgun (WGS) entry which is preliminary data.</text>
</comment>
<feature type="compositionally biased region" description="Polar residues" evidence="1">
    <location>
        <begin position="33"/>
        <end position="55"/>
    </location>
</feature>
<proteinExistence type="predicted"/>